<dbReference type="Proteomes" id="UP000191285">
    <property type="component" value="Unassembled WGS sequence"/>
</dbReference>
<dbReference type="SUPFAM" id="SSF82199">
    <property type="entry name" value="SET domain"/>
    <property type="match status" value="1"/>
</dbReference>
<dbReference type="EMBL" id="MLKD01000002">
    <property type="protein sequence ID" value="OQE29371.1"/>
    <property type="molecule type" value="Genomic_DNA"/>
</dbReference>
<sequence>MLSQYFLPGQNQLPSQERSHSLYRFPQHLTMHPLAHHPDVAKLSDLFQKADFTTQLTSALDSLSTQDERVCLRIDVVVCTSDPAKSTFTGPNDKVLSLGWLSMKEDRISTMGPKHVTYSKSPIKSGLDVQSGRDSCPVMPPSICPSNLERPRHKTVSGLRPSKSQAIAVRMEDVESDKEIVAEDCMQSSNTTEPLARQFHCDTRFPQRKRAANGSATPKLQPSSIDKFITGIWRQDRRPEFISLRTGVSQEVFRAINGLCRTYCDQSRSSRALEMVIQSYWVECYEARIASIRIEYPDCTNVEARMIALKEACSILGWQEKELRNRMAVWRGYKEVKDSGGWASLIFAGSGVYRFCKYRIGFENGLTTRLRHIAPSLEVAADTLHPGWRDLLRIIDQSGPRRYTGHPHEWVTVDTGPALPLQETYSHLPLPNGFNYQFVEDCVIDQEVFRVEDPRREPGVDPDLCQICKEKQSDNATSNYCSCFPNLFGCVRCPSPVQIFHTASGKNNGVVARCPFERGTAISEFVGFITLGIDGMDVMMGGTPERPYQIFQGHLVK</sequence>
<dbReference type="OrthoDB" id="308383at2759"/>
<evidence type="ECO:0008006" key="4">
    <source>
        <dbReference type="Google" id="ProtNLM"/>
    </source>
</evidence>
<accession>A0A1V6TSX6</accession>
<proteinExistence type="predicted"/>
<dbReference type="InterPro" id="IPR046341">
    <property type="entry name" value="SET_dom_sf"/>
</dbReference>
<feature type="region of interest" description="Disordered" evidence="1">
    <location>
        <begin position="134"/>
        <end position="162"/>
    </location>
</feature>
<comment type="caution">
    <text evidence="2">The sequence shown here is derived from an EMBL/GenBank/DDBJ whole genome shotgun (WGS) entry which is preliminary data.</text>
</comment>
<dbReference type="AlphaFoldDB" id="A0A1V6TSX6"/>
<name>A0A1V6TSX6_9EURO</name>
<gene>
    <name evidence="2" type="ORF">PENSTE_c002G08651</name>
</gene>
<dbReference type="STRING" id="303698.A0A1V6TSX6"/>
<reference evidence="3" key="1">
    <citation type="journal article" date="2017" name="Nat. Microbiol.">
        <title>Global analysis of biosynthetic gene clusters reveals vast potential of secondary metabolite production in Penicillium species.</title>
        <authorList>
            <person name="Nielsen J.C."/>
            <person name="Grijseels S."/>
            <person name="Prigent S."/>
            <person name="Ji B."/>
            <person name="Dainat J."/>
            <person name="Nielsen K.F."/>
            <person name="Frisvad J.C."/>
            <person name="Workman M."/>
            <person name="Nielsen J."/>
        </authorList>
    </citation>
    <scope>NUCLEOTIDE SEQUENCE [LARGE SCALE GENOMIC DNA]</scope>
    <source>
        <strain evidence="3">IBT 24891</strain>
    </source>
</reference>
<organism evidence="2 3">
    <name type="scientific">Penicillium steckii</name>
    <dbReference type="NCBI Taxonomy" id="303698"/>
    <lineage>
        <taxon>Eukaryota</taxon>
        <taxon>Fungi</taxon>
        <taxon>Dikarya</taxon>
        <taxon>Ascomycota</taxon>
        <taxon>Pezizomycotina</taxon>
        <taxon>Eurotiomycetes</taxon>
        <taxon>Eurotiomycetidae</taxon>
        <taxon>Eurotiales</taxon>
        <taxon>Aspergillaceae</taxon>
        <taxon>Penicillium</taxon>
    </lineage>
</organism>
<keyword evidence="3" id="KW-1185">Reference proteome</keyword>
<evidence type="ECO:0000256" key="1">
    <source>
        <dbReference type="SAM" id="MobiDB-lite"/>
    </source>
</evidence>
<protein>
    <recommendedName>
        <fullName evidence="4">SET domain-containing protein</fullName>
    </recommendedName>
</protein>
<evidence type="ECO:0000313" key="2">
    <source>
        <dbReference type="EMBL" id="OQE29371.1"/>
    </source>
</evidence>
<evidence type="ECO:0000313" key="3">
    <source>
        <dbReference type="Proteomes" id="UP000191285"/>
    </source>
</evidence>